<keyword evidence="4" id="KW-0694">RNA-binding</keyword>
<evidence type="ECO:0000256" key="4">
    <source>
        <dbReference type="HAMAP-Rule" id="MF_01341"/>
    </source>
</evidence>
<accession>A0A1F7U2J5</accession>
<feature type="compositionally biased region" description="Gly residues" evidence="6">
    <location>
        <begin position="26"/>
        <end position="40"/>
    </location>
</feature>
<protein>
    <recommendedName>
        <fullName evidence="4">Large ribosomal subunit protein uL15</fullName>
    </recommendedName>
</protein>
<keyword evidence="2 4" id="KW-0689">Ribosomal protein</keyword>
<comment type="similarity">
    <text evidence="1 4 5">Belongs to the universal ribosomal protein uL15 family.</text>
</comment>
<evidence type="ECO:0000259" key="7">
    <source>
        <dbReference type="Pfam" id="PF00828"/>
    </source>
</evidence>
<name>A0A1F7U2J5_9BACT</name>
<feature type="domain" description="Large ribosomal subunit protein uL15/eL18" evidence="7">
    <location>
        <begin position="78"/>
        <end position="146"/>
    </location>
</feature>
<dbReference type="InterPro" id="IPR030878">
    <property type="entry name" value="Ribosomal_uL15"/>
</dbReference>
<dbReference type="PROSITE" id="PS00475">
    <property type="entry name" value="RIBOSOMAL_L15"/>
    <property type="match status" value="1"/>
</dbReference>
<dbReference type="Pfam" id="PF00828">
    <property type="entry name" value="Ribosomal_L27A"/>
    <property type="match status" value="1"/>
</dbReference>
<comment type="caution">
    <text evidence="8">The sequence shown here is derived from an EMBL/GenBank/DDBJ whole genome shotgun (WGS) entry which is preliminary data.</text>
</comment>
<dbReference type="InterPro" id="IPR001196">
    <property type="entry name" value="Ribosomal_uL15_CS"/>
</dbReference>
<evidence type="ECO:0000256" key="5">
    <source>
        <dbReference type="RuleBase" id="RU003888"/>
    </source>
</evidence>
<sequence>MSSLAMHNLRPAKGAKNYPKRVGRGNASGKGTTAGRGGKGQTARTGGRNKLKLLGMRHLILATPKLRGFQSQYAKSAVIDLDRLNENFSGGQSVNPRSLREKGLIPATARGVKILANGKLQKRLTVSGCRVSAVAKEKILAAGGEIKA</sequence>
<dbReference type="InterPro" id="IPR021131">
    <property type="entry name" value="Ribosomal_uL15/eL18"/>
</dbReference>
<dbReference type="GO" id="GO:0006412">
    <property type="term" value="P:translation"/>
    <property type="evidence" value="ECO:0007669"/>
    <property type="project" value="UniProtKB-UniRule"/>
</dbReference>
<dbReference type="GO" id="GO:0022625">
    <property type="term" value="C:cytosolic large ribosomal subunit"/>
    <property type="evidence" value="ECO:0007669"/>
    <property type="project" value="TreeGrafter"/>
</dbReference>
<dbReference type="PANTHER" id="PTHR12934:SF11">
    <property type="entry name" value="LARGE RIBOSOMAL SUBUNIT PROTEIN UL15M"/>
    <property type="match status" value="1"/>
</dbReference>
<keyword evidence="4" id="KW-0699">rRNA-binding</keyword>
<dbReference type="GO" id="GO:0003735">
    <property type="term" value="F:structural constituent of ribosome"/>
    <property type="evidence" value="ECO:0007669"/>
    <property type="project" value="InterPro"/>
</dbReference>
<dbReference type="Proteomes" id="UP000177088">
    <property type="component" value="Unassembled WGS sequence"/>
</dbReference>
<evidence type="ECO:0000256" key="2">
    <source>
        <dbReference type="ARBA" id="ARBA00022980"/>
    </source>
</evidence>
<dbReference type="InterPro" id="IPR036227">
    <property type="entry name" value="Ribosomal_uL15/eL18_sf"/>
</dbReference>
<dbReference type="SUPFAM" id="SSF52080">
    <property type="entry name" value="Ribosomal proteins L15p and L18e"/>
    <property type="match status" value="1"/>
</dbReference>
<dbReference type="PANTHER" id="PTHR12934">
    <property type="entry name" value="50S RIBOSOMAL PROTEIN L15"/>
    <property type="match status" value="1"/>
</dbReference>
<dbReference type="EMBL" id="MGEA01000094">
    <property type="protein sequence ID" value="OGL72499.1"/>
    <property type="molecule type" value="Genomic_DNA"/>
</dbReference>
<evidence type="ECO:0000313" key="9">
    <source>
        <dbReference type="Proteomes" id="UP000177088"/>
    </source>
</evidence>
<comment type="function">
    <text evidence="4">Binds to the 23S rRNA.</text>
</comment>
<dbReference type="Gene3D" id="3.100.10.10">
    <property type="match status" value="1"/>
</dbReference>
<keyword evidence="3 4" id="KW-0687">Ribonucleoprotein</keyword>
<organism evidence="8 9">
    <name type="scientific">Candidatus Uhrbacteria bacterium RIFCSPHIGHO2_02_FULL_60_10</name>
    <dbReference type="NCBI Taxonomy" id="1802392"/>
    <lineage>
        <taxon>Bacteria</taxon>
        <taxon>Candidatus Uhriibacteriota</taxon>
    </lineage>
</organism>
<evidence type="ECO:0000256" key="6">
    <source>
        <dbReference type="SAM" id="MobiDB-lite"/>
    </source>
</evidence>
<dbReference type="InterPro" id="IPR005749">
    <property type="entry name" value="Ribosomal_uL15_bac-type"/>
</dbReference>
<dbReference type="GO" id="GO:0019843">
    <property type="term" value="F:rRNA binding"/>
    <property type="evidence" value="ECO:0007669"/>
    <property type="project" value="UniProtKB-UniRule"/>
</dbReference>
<feature type="region of interest" description="Disordered" evidence="6">
    <location>
        <begin position="1"/>
        <end position="49"/>
    </location>
</feature>
<gene>
    <name evidence="4" type="primary">rplO</name>
    <name evidence="8" type="ORF">A3C96_01185</name>
</gene>
<dbReference type="AlphaFoldDB" id="A0A1F7U2J5"/>
<reference evidence="8 9" key="1">
    <citation type="journal article" date="2016" name="Nat. Commun.">
        <title>Thousands of microbial genomes shed light on interconnected biogeochemical processes in an aquifer system.</title>
        <authorList>
            <person name="Anantharaman K."/>
            <person name="Brown C.T."/>
            <person name="Hug L.A."/>
            <person name="Sharon I."/>
            <person name="Castelle C.J."/>
            <person name="Probst A.J."/>
            <person name="Thomas B.C."/>
            <person name="Singh A."/>
            <person name="Wilkins M.J."/>
            <person name="Karaoz U."/>
            <person name="Brodie E.L."/>
            <person name="Williams K.H."/>
            <person name="Hubbard S.S."/>
            <person name="Banfield J.F."/>
        </authorList>
    </citation>
    <scope>NUCLEOTIDE SEQUENCE [LARGE SCALE GENOMIC DNA]</scope>
</reference>
<dbReference type="NCBIfam" id="TIGR01071">
    <property type="entry name" value="rplO_bact"/>
    <property type="match status" value="1"/>
</dbReference>
<comment type="subunit">
    <text evidence="4">Part of the 50S ribosomal subunit.</text>
</comment>
<evidence type="ECO:0000313" key="8">
    <source>
        <dbReference type="EMBL" id="OGL72499.1"/>
    </source>
</evidence>
<evidence type="ECO:0000256" key="1">
    <source>
        <dbReference type="ARBA" id="ARBA00007320"/>
    </source>
</evidence>
<proteinExistence type="inferred from homology"/>
<evidence type="ECO:0000256" key="3">
    <source>
        <dbReference type="ARBA" id="ARBA00023274"/>
    </source>
</evidence>
<dbReference type="HAMAP" id="MF_01341">
    <property type="entry name" value="Ribosomal_uL15"/>
    <property type="match status" value="1"/>
</dbReference>